<accession>A0ABN6I225</accession>
<dbReference type="InterPro" id="IPR029044">
    <property type="entry name" value="Nucleotide-diphossugar_trans"/>
</dbReference>
<proteinExistence type="predicted"/>
<dbReference type="Gene3D" id="3.90.550.10">
    <property type="entry name" value="Spore Coat Polysaccharide Biosynthesis Protein SpsA, Chain A"/>
    <property type="match status" value="1"/>
</dbReference>
<dbReference type="SUPFAM" id="SSF53448">
    <property type="entry name" value="Nucleotide-diphospho-sugar transferases"/>
    <property type="match status" value="1"/>
</dbReference>
<feature type="domain" description="Glycosyltransferase 2-like" evidence="1">
    <location>
        <begin position="17"/>
        <end position="52"/>
    </location>
</feature>
<dbReference type="Pfam" id="PF00535">
    <property type="entry name" value="Glycos_transf_2"/>
    <property type="match status" value="1"/>
</dbReference>
<dbReference type="EMBL" id="AP024814">
    <property type="protein sequence ID" value="BCZ17613.1"/>
    <property type="molecule type" value="Genomic_DNA"/>
</dbReference>
<reference evidence="2 3" key="1">
    <citation type="submission" date="2021-07" db="EMBL/GenBank/DDBJ databases">
        <title>Novel Helicobacter sp. Isolated from a dog.</title>
        <authorList>
            <person name="Rimbara E."/>
            <person name="Suzuki M."/>
        </authorList>
    </citation>
    <scope>NUCLEOTIDE SEQUENCE [LARGE SCALE GENOMIC DNA]</scope>
    <source>
        <strain evidence="3">NHP19-003</strain>
    </source>
</reference>
<gene>
    <name evidence="2" type="ORF">NHP190003_08950</name>
</gene>
<evidence type="ECO:0000259" key="1">
    <source>
        <dbReference type="Pfam" id="PF00535"/>
    </source>
</evidence>
<evidence type="ECO:0000313" key="3">
    <source>
        <dbReference type="Proteomes" id="UP000826775"/>
    </source>
</evidence>
<dbReference type="RefSeq" id="WP_347709328.1">
    <property type="nucleotide sequence ID" value="NZ_AP024814.1"/>
</dbReference>
<organism evidence="2 3">
    <name type="scientific">Helicobacter gastrocanis</name>
    <dbReference type="NCBI Taxonomy" id="2849641"/>
    <lineage>
        <taxon>Bacteria</taxon>
        <taxon>Pseudomonadati</taxon>
        <taxon>Campylobacterota</taxon>
        <taxon>Epsilonproteobacteria</taxon>
        <taxon>Campylobacterales</taxon>
        <taxon>Helicobacteraceae</taxon>
        <taxon>Helicobacter</taxon>
    </lineage>
</organism>
<sequence>MKSRTCTFRNTYFKSVSLIITTYNQEQHLQMVLDSVLNLACSPSEVLVADDGGGGLKPSWRATSPFLPKKICP</sequence>
<dbReference type="Proteomes" id="UP000826775">
    <property type="component" value="Chromosome"/>
</dbReference>
<dbReference type="InterPro" id="IPR001173">
    <property type="entry name" value="Glyco_trans_2-like"/>
</dbReference>
<name>A0ABN6I225_9HELI</name>
<keyword evidence="3" id="KW-1185">Reference proteome</keyword>
<protein>
    <recommendedName>
        <fullName evidence="1">Glycosyltransferase 2-like domain-containing protein</fullName>
    </recommendedName>
</protein>
<evidence type="ECO:0000313" key="2">
    <source>
        <dbReference type="EMBL" id="BCZ17613.1"/>
    </source>
</evidence>